<evidence type="ECO:0008006" key="6">
    <source>
        <dbReference type="Google" id="ProtNLM"/>
    </source>
</evidence>
<dbReference type="Gene3D" id="2.30.29.30">
    <property type="entry name" value="Pleckstrin-homology domain (PH domain)/Phosphotyrosine-binding domain (PTB)"/>
    <property type="match status" value="1"/>
</dbReference>
<evidence type="ECO:0000259" key="2">
    <source>
        <dbReference type="PROSITE" id="PS50190"/>
    </source>
</evidence>
<dbReference type="AlphaFoldDB" id="T1EHY3"/>
<evidence type="ECO:0000313" key="3">
    <source>
        <dbReference type="EMBL" id="ESO12960.1"/>
    </source>
</evidence>
<dbReference type="KEGG" id="hro:HELRODRAFT_132380"/>
<dbReference type="InterPro" id="IPR035999">
    <property type="entry name" value="Sec7_dom_sf"/>
</dbReference>
<dbReference type="InterPro" id="IPR011993">
    <property type="entry name" value="PH-like_dom_sf"/>
</dbReference>
<feature type="domain" description="SEC7" evidence="2">
    <location>
        <begin position="1"/>
        <end position="182"/>
    </location>
</feature>
<dbReference type="CDD" id="cd00171">
    <property type="entry name" value="Sec7"/>
    <property type="match status" value="1"/>
</dbReference>
<keyword evidence="5" id="KW-1185">Reference proteome</keyword>
<dbReference type="HOGENOM" id="CLU_032820_0_0_1"/>
<dbReference type="PANTHER" id="PTHR10663">
    <property type="entry name" value="GUANYL-NUCLEOTIDE EXCHANGE FACTOR"/>
    <property type="match status" value="1"/>
</dbReference>
<dbReference type="Pfam" id="PF00169">
    <property type="entry name" value="PH"/>
    <property type="match status" value="1"/>
</dbReference>
<dbReference type="EMBL" id="KB095811">
    <property type="protein sequence ID" value="ESO12960.1"/>
    <property type="molecule type" value="Genomic_DNA"/>
</dbReference>
<name>T1EHY3_HELRO</name>
<gene>
    <name evidence="4" type="primary">20196183</name>
    <name evidence="3" type="ORF">HELRODRAFT_132380</name>
</gene>
<dbReference type="OMA" id="GIASMHE"/>
<evidence type="ECO:0000313" key="5">
    <source>
        <dbReference type="Proteomes" id="UP000015101"/>
    </source>
</evidence>
<dbReference type="PANTHER" id="PTHR10663:SF402">
    <property type="entry name" value="MIP16918P"/>
    <property type="match status" value="1"/>
</dbReference>
<dbReference type="Proteomes" id="UP000015101">
    <property type="component" value="Unassembled WGS sequence"/>
</dbReference>
<organism evidence="4 5">
    <name type="scientific">Helobdella robusta</name>
    <name type="common">Californian leech</name>
    <dbReference type="NCBI Taxonomy" id="6412"/>
    <lineage>
        <taxon>Eukaryota</taxon>
        <taxon>Metazoa</taxon>
        <taxon>Spiralia</taxon>
        <taxon>Lophotrochozoa</taxon>
        <taxon>Annelida</taxon>
        <taxon>Clitellata</taxon>
        <taxon>Hirudinea</taxon>
        <taxon>Rhynchobdellida</taxon>
        <taxon>Glossiphoniidae</taxon>
        <taxon>Helobdella</taxon>
    </lineage>
</organism>
<dbReference type="Pfam" id="PF01369">
    <property type="entry name" value="Sec7"/>
    <property type="match status" value="1"/>
</dbReference>
<dbReference type="InterPro" id="IPR023394">
    <property type="entry name" value="Sec7_C_sf"/>
</dbReference>
<sequence>QKQQLLSRGRNKFNADSTKGIQFLIECKVLNDDAESVAEFLLKGEGLHKSAIGEYLGEKNEFNLKVLRAFTFMHQFSDILLVQALRQYLWSFMLPGESQKIDRIMECFSEKYCSDNPHVFTNSEVCFVLSFALIMLNTSLHNANVKDKLSSEKFSKMVRGIASMHELPADLIETLYKSIKREPLKLPSQSDCQDLMYTFFNPIKEGWLYKKRGTWKRRWFLLNNGCLYYFIQTTDLQPRSIIPLENLKVDVCNDSKRQNCFKI</sequence>
<feature type="domain" description="PH" evidence="1">
    <location>
        <begin position="201"/>
        <end position="263"/>
    </location>
</feature>
<dbReference type="FunFam" id="1.10.1000.11:FF:000002">
    <property type="entry name" value="Cytohesin 1"/>
    <property type="match status" value="1"/>
</dbReference>
<dbReference type="InterPro" id="IPR000904">
    <property type="entry name" value="Sec7_dom"/>
</dbReference>
<evidence type="ECO:0000313" key="4">
    <source>
        <dbReference type="EnsemblMetazoa" id="HelroP132380"/>
    </source>
</evidence>
<dbReference type="EnsemblMetazoa" id="HelroT132380">
    <property type="protein sequence ID" value="HelroP132380"/>
    <property type="gene ID" value="HelroG132380"/>
</dbReference>
<dbReference type="SUPFAM" id="SSF50729">
    <property type="entry name" value="PH domain-like"/>
    <property type="match status" value="1"/>
</dbReference>
<dbReference type="eggNOG" id="KOG0930">
    <property type="taxonomic scope" value="Eukaryota"/>
</dbReference>
<dbReference type="InterPro" id="IPR001849">
    <property type="entry name" value="PH_domain"/>
</dbReference>
<evidence type="ECO:0000259" key="1">
    <source>
        <dbReference type="PROSITE" id="PS50003"/>
    </source>
</evidence>
<dbReference type="Gene3D" id="1.10.1000.11">
    <property type="entry name" value="Arf Nucleotide-binding Site Opener,domain 2"/>
    <property type="match status" value="1"/>
</dbReference>
<dbReference type="InParanoid" id="T1EHY3"/>
<reference evidence="3 5" key="2">
    <citation type="journal article" date="2013" name="Nature">
        <title>Insights into bilaterian evolution from three spiralian genomes.</title>
        <authorList>
            <person name="Simakov O."/>
            <person name="Marletaz F."/>
            <person name="Cho S.J."/>
            <person name="Edsinger-Gonzales E."/>
            <person name="Havlak P."/>
            <person name="Hellsten U."/>
            <person name="Kuo D.H."/>
            <person name="Larsson T."/>
            <person name="Lv J."/>
            <person name="Arendt D."/>
            <person name="Savage R."/>
            <person name="Osoegawa K."/>
            <person name="de Jong P."/>
            <person name="Grimwood J."/>
            <person name="Chapman J.A."/>
            <person name="Shapiro H."/>
            <person name="Aerts A."/>
            <person name="Otillar R.P."/>
            <person name="Terry A.Y."/>
            <person name="Boore J.L."/>
            <person name="Grigoriev I.V."/>
            <person name="Lindberg D.R."/>
            <person name="Seaver E.C."/>
            <person name="Weisblat D.A."/>
            <person name="Putnam N.H."/>
            <person name="Rokhsar D.S."/>
        </authorList>
    </citation>
    <scope>NUCLEOTIDE SEQUENCE</scope>
</reference>
<dbReference type="GeneID" id="20196183"/>
<dbReference type="Gene3D" id="1.10.220.20">
    <property type="match status" value="1"/>
</dbReference>
<dbReference type="STRING" id="6412.T1EHY3"/>
<dbReference type="SMART" id="SM00222">
    <property type="entry name" value="Sec7"/>
    <property type="match status" value="1"/>
</dbReference>
<dbReference type="SUPFAM" id="SSF48425">
    <property type="entry name" value="Sec7 domain"/>
    <property type="match status" value="1"/>
</dbReference>
<dbReference type="OrthoDB" id="430364at2759"/>
<dbReference type="GO" id="GO:0005085">
    <property type="term" value="F:guanyl-nucleotide exchange factor activity"/>
    <property type="evidence" value="ECO:0000318"/>
    <property type="project" value="GO_Central"/>
</dbReference>
<reference evidence="5" key="1">
    <citation type="submission" date="2012-12" db="EMBL/GenBank/DDBJ databases">
        <authorList>
            <person name="Hellsten U."/>
            <person name="Grimwood J."/>
            <person name="Chapman J.A."/>
            <person name="Shapiro H."/>
            <person name="Aerts A."/>
            <person name="Otillar R.P."/>
            <person name="Terry A.Y."/>
            <person name="Boore J.L."/>
            <person name="Simakov O."/>
            <person name="Marletaz F."/>
            <person name="Cho S.-J."/>
            <person name="Edsinger-Gonzales E."/>
            <person name="Havlak P."/>
            <person name="Kuo D.-H."/>
            <person name="Larsson T."/>
            <person name="Lv J."/>
            <person name="Arendt D."/>
            <person name="Savage R."/>
            <person name="Osoegawa K."/>
            <person name="de Jong P."/>
            <person name="Lindberg D.R."/>
            <person name="Seaver E.C."/>
            <person name="Weisblat D.A."/>
            <person name="Putnam N.H."/>
            <person name="Grigoriev I.V."/>
            <person name="Rokhsar D.S."/>
        </authorList>
    </citation>
    <scope>NUCLEOTIDE SEQUENCE</scope>
</reference>
<protein>
    <recommendedName>
        <fullName evidence="6">SEC7 domain-containing protein</fullName>
    </recommendedName>
</protein>
<dbReference type="PROSITE" id="PS50003">
    <property type="entry name" value="PH_DOMAIN"/>
    <property type="match status" value="1"/>
</dbReference>
<dbReference type="PROSITE" id="PS50190">
    <property type="entry name" value="SEC7"/>
    <property type="match status" value="1"/>
</dbReference>
<accession>T1EHY3</accession>
<dbReference type="CTD" id="20196183"/>
<dbReference type="GO" id="GO:0032012">
    <property type="term" value="P:regulation of ARF protein signal transduction"/>
    <property type="evidence" value="ECO:0007669"/>
    <property type="project" value="InterPro"/>
</dbReference>
<dbReference type="RefSeq" id="XP_009009680.1">
    <property type="nucleotide sequence ID" value="XM_009011432.1"/>
</dbReference>
<dbReference type="EMBL" id="AMQM01000275">
    <property type="status" value="NOT_ANNOTATED_CDS"/>
    <property type="molecule type" value="Genomic_DNA"/>
</dbReference>
<proteinExistence type="predicted"/>
<reference evidence="4" key="3">
    <citation type="submission" date="2015-06" db="UniProtKB">
        <authorList>
            <consortium name="EnsemblMetazoa"/>
        </authorList>
    </citation>
    <scope>IDENTIFICATION</scope>
</reference>